<dbReference type="EMBL" id="BMAT01000560">
    <property type="protein sequence ID" value="GFR68474.1"/>
    <property type="molecule type" value="Genomic_DNA"/>
</dbReference>
<gene>
    <name evidence="1" type="ORF">ElyMa_000279100</name>
</gene>
<sequence length="91" mass="9775">MVMVVVVVVVVLVVVVVVVVPVLNNAAAVVAGAGWSSRRPSLLEAQTGSARSGVRRRFTPLVRRREGLYTYSGEVGGGCQHRLVESFEVRL</sequence>
<accession>A0AAV4F5C6</accession>
<reference evidence="1 2" key="1">
    <citation type="journal article" date="2021" name="Elife">
        <title>Chloroplast acquisition without the gene transfer in kleptoplastic sea slugs, Plakobranchus ocellatus.</title>
        <authorList>
            <person name="Maeda T."/>
            <person name="Takahashi S."/>
            <person name="Yoshida T."/>
            <person name="Shimamura S."/>
            <person name="Takaki Y."/>
            <person name="Nagai Y."/>
            <person name="Toyoda A."/>
            <person name="Suzuki Y."/>
            <person name="Arimoto A."/>
            <person name="Ishii H."/>
            <person name="Satoh N."/>
            <person name="Nishiyama T."/>
            <person name="Hasebe M."/>
            <person name="Maruyama T."/>
            <person name="Minagawa J."/>
            <person name="Obokata J."/>
            <person name="Shigenobu S."/>
        </authorList>
    </citation>
    <scope>NUCLEOTIDE SEQUENCE [LARGE SCALE GENOMIC DNA]</scope>
</reference>
<comment type="caution">
    <text evidence="1">The sequence shown here is derived from an EMBL/GenBank/DDBJ whole genome shotgun (WGS) entry which is preliminary data.</text>
</comment>
<dbReference type="Proteomes" id="UP000762676">
    <property type="component" value="Unassembled WGS sequence"/>
</dbReference>
<dbReference type="AlphaFoldDB" id="A0AAV4F5C6"/>
<name>A0AAV4F5C6_9GAST</name>
<proteinExistence type="predicted"/>
<evidence type="ECO:0008006" key="3">
    <source>
        <dbReference type="Google" id="ProtNLM"/>
    </source>
</evidence>
<evidence type="ECO:0000313" key="2">
    <source>
        <dbReference type="Proteomes" id="UP000762676"/>
    </source>
</evidence>
<keyword evidence="2" id="KW-1185">Reference proteome</keyword>
<protein>
    <recommendedName>
        <fullName evidence="3">Secreted protein</fullName>
    </recommendedName>
</protein>
<evidence type="ECO:0000313" key="1">
    <source>
        <dbReference type="EMBL" id="GFR68474.1"/>
    </source>
</evidence>
<organism evidence="1 2">
    <name type="scientific">Elysia marginata</name>
    <dbReference type="NCBI Taxonomy" id="1093978"/>
    <lineage>
        <taxon>Eukaryota</taxon>
        <taxon>Metazoa</taxon>
        <taxon>Spiralia</taxon>
        <taxon>Lophotrochozoa</taxon>
        <taxon>Mollusca</taxon>
        <taxon>Gastropoda</taxon>
        <taxon>Heterobranchia</taxon>
        <taxon>Euthyneura</taxon>
        <taxon>Panpulmonata</taxon>
        <taxon>Sacoglossa</taxon>
        <taxon>Placobranchoidea</taxon>
        <taxon>Plakobranchidae</taxon>
        <taxon>Elysia</taxon>
    </lineage>
</organism>